<evidence type="ECO:0000256" key="1">
    <source>
        <dbReference type="ARBA" id="ARBA00004236"/>
    </source>
</evidence>
<evidence type="ECO:0000313" key="4">
    <source>
        <dbReference type="EMBL" id="KUZ80944.1"/>
    </source>
</evidence>
<dbReference type="Proteomes" id="UP000065521">
    <property type="component" value="Unassembled WGS sequence"/>
</dbReference>
<name>A0A102KTA7_9BURK</name>
<dbReference type="InterPro" id="IPR036388">
    <property type="entry name" value="WH-like_DNA-bd_sf"/>
</dbReference>
<dbReference type="Gene3D" id="1.10.10.10">
    <property type="entry name" value="Winged helix-like DNA-binding domain superfamily/Winged helix DNA-binding domain"/>
    <property type="match status" value="1"/>
</dbReference>
<accession>A0A102KTA7</accession>
<dbReference type="PANTHER" id="PTHR22683:SF41">
    <property type="entry name" value="DNA TRANSLOCASE FTSK"/>
    <property type="match status" value="1"/>
</dbReference>
<protein>
    <submittedName>
        <fullName evidence="4">Cell division protein FtsK</fullName>
    </submittedName>
</protein>
<dbReference type="InterPro" id="IPR036390">
    <property type="entry name" value="WH_DNA-bd_sf"/>
</dbReference>
<comment type="caution">
    <text evidence="4">The sequence shown here is derived from an EMBL/GenBank/DDBJ whole genome shotgun (WGS) entry which is preliminary data.</text>
</comment>
<dbReference type="InterPro" id="IPR018541">
    <property type="entry name" value="Ftsk_gamma"/>
</dbReference>
<evidence type="ECO:0000256" key="2">
    <source>
        <dbReference type="SAM" id="MobiDB-lite"/>
    </source>
</evidence>
<feature type="compositionally biased region" description="Basic and acidic residues" evidence="2">
    <location>
        <begin position="126"/>
        <end position="145"/>
    </location>
</feature>
<dbReference type="SMART" id="SM00843">
    <property type="entry name" value="Ftsk_gamma"/>
    <property type="match status" value="1"/>
</dbReference>
<dbReference type="GO" id="GO:0051301">
    <property type="term" value="P:cell division"/>
    <property type="evidence" value="ECO:0007669"/>
    <property type="project" value="UniProtKB-KW"/>
</dbReference>
<comment type="subcellular location">
    <subcellularLocation>
        <location evidence="1">Cell membrane</location>
    </subcellularLocation>
</comment>
<sequence>MTENNDAKGVLNMTAGTIGRDLLSAIVLELKMLPDIWVKLSEKKQNDVIDRLRKRVDNLVKMAVHLIASDGRIVVQGDLDQITIKDGVKAVVKFSGAAPNLHELYEASGKTVLVVVANPAEHTEGMDEVRGESDQRGLDLGREYTDADGDGMGEQRAPGDGDGDVVDAEFREVPKLGDGPTQAQLDEQHEAGRRAAEEGKPESECPIMGGELCIAWVKGWKSWHDEQSADDPLIEEVEKFVIAKQRVSVSLIQRHFRIGHNRAAQLVEALEARGVISAPDDKGQRTVLKSAGTEGDAA</sequence>
<evidence type="ECO:0000259" key="3">
    <source>
        <dbReference type="SMART" id="SM00843"/>
    </source>
</evidence>
<feature type="compositionally biased region" description="Basic and acidic residues" evidence="2">
    <location>
        <begin position="186"/>
        <end position="203"/>
    </location>
</feature>
<dbReference type="Pfam" id="PF09397">
    <property type="entry name" value="FtsK_gamma"/>
    <property type="match status" value="1"/>
</dbReference>
<dbReference type="SUPFAM" id="SSF46785">
    <property type="entry name" value="Winged helix' DNA-binding domain"/>
    <property type="match status" value="1"/>
</dbReference>
<keyword evidence="4" id="KW-0132">Cell division</keyword>
<gene>
    <name evidence="4" type="ORF">WI38_32720</name>
</gene>
<dbReference type="AlphaFoldDB" id="A0A102KTA7"/>
<dbReference type="InterPro" id="IPR050206">
    <property type="entry name" value="FtsK/SpoIIIE/SftA"/>
</dbReference>
<reference evidence="4 5" key="1">
    <citation type="submission" date="2015-11" db="EMBL/GenBank/DDBJ databases">
        <title>Expanding the genomic diversity of Burkholderia species for the development of highly accurate diagnostics.</title>
        <authorList>
            <person name="Sahl J."/>
            <person name="Keim P."/>
            <person name="Wagner D."/>
        </authorList>
    </citation>
    <scope>NUCLEOTIDE SEQUENCE [LARGE SCALE GENOMIC DNA]</scope>
    <source>
        <strain evidence="4 5">RF32-BP4</strain>
    </source>
</reference>
<keyword evidence="4" id="KW-0131">Cell cycle</keyword>
<dbReference type="RefSeq" id="WP_059638115.1">
    <property type="nucleotide sequence ID" value="NZ_LOTK01000042.1"/>
</dbReference>
<evidence type="ECO:0000313" key="5">
    <source>
        <dbReference type="Proteomes" id="UP000065521"/>
    </source>
</evidence>
<proteinExistence type="predicted"/>
<organism evidence="4 5">
    <name type="scientific">Burkholderia ubonensis</name>
    <dbReference type="NCBI Taxonomy" id="101571"/>
    <lineage>
        <taxon>Bacteria</taxon>
        <taxon>Pseudomonadati</taxon>
        <taxon>Pseudomonadota</taxon>
        <taxon>Betaproteobacteria</taxon>
        <taxon>Burkholderiales</taxon>
        <taxon>Burkholderiaceae</taxon>
        <taxon>Burkholderia</taxon>
        <taxon>Burkholderia cepacia complex</taxon>
    </lineage>
</organism>
<feature type="region of interest" description="Disordered" evidence="2">
    <location>
        <begin position="126"/>
        <end position="204"/>
    </location>
</feature>
<dbReference type="PANTHER" id="PTHR22683">
    <property type="entry name" value="SPORULATION PROTEIN RELATED"/>
    <property type="match status" value="1"/>
</dbReference>
<feature type="domain" description="FtsK gamma" evidence="3">
    <location>
        <begin position="227"/>
        <end position="292"/>
    </location>
</feature>
<dbReference type="EMBL" id="LOTN01000075">
    <property type="protein sequence ID" value="KUZ80944.1"/>
    <property type="molecule type" value="Genomic_DNA"/>
</dbReference>